<feature type="coiled-coil region" evidence="1">
    <location>
        <begin position="40"/>
        <end position="86"/>
    </location>
</feature>
<proteinExistence type="predicted"/>
<evidence type="ECO:0000313" key="3">
    <source>
        <dbReference type="EMBL" id="SDW98260.1"/>
    </source>
</evidence>
<name>A0A1H2XZM9_9BACL</name>
<organism evidence="3 4">
    <name type="scientific">Alicyclobacillus hesperidum</name>
    <dbReference type="NCBI Taxonomy" id="89784"/>
    <lineage>
        <taxon>Bacteria</taxon>
        <taxon>Bacillati</taxon>
        <taxon>Bacillota</taxon>
        <taxon>Bacilli</taxon>
        <taxon>Bacillales</taxon>
        <taxon>Alicyclobacillaceae</taxon>
        <taxon>Alicyclobacillus</taxon>
    </lineage>
</organism>
<dbReference type="EMBL" id="BSRA01000012">
    <property type="protein sequence ID" value="GLV14443.1"/>
    <property type="molecule type" value="Genomic_DNA"/>
</dbReference>
<dbReference type="Proteomes" id="UP001157137">
    <property type="component" value="Unassembled WGS sequence"/>
</dbReference>
<evidence type="ECO:0000313" key="2">
    <source>
        <dbReference type="EMBL" id="GLV14443.1"/>
    </source>
</evidence>
<accession>A0A1H2XZM9</accession>
<reference evidence="3" key="1">
    <citation type="submission" date="2016-10" db="EMBL/GenBank/DDBJ databases">
        <authorList>
            <person name="de Groot N.N."/>
        </authorList>
    </citation>
    <scope>NUCLEOTIDE SEQUENCE [LARGE SCALE GENOMIC DNA]</scope>
    <source>
        <strain evidence="3">DSM 12489</strain>
    </source>
</reference>
<dbReference type="AlphaFoldDB" id="A0A1H2XZM9"/>
<sequence>MTKRPRSQNVQTALTDASNSLNKAENAVKQAVSYPNDTLVDQAENALDRAQNAIDVTLESENQIAVKRLTDHYQVAAQKLDEVKEELER</sequence>
<dbReference type="Proteomes" id="UP000182589">
    <property type="component" value="Unassembled WGS sequence"/>
</dbReference>
<keyword evidence="1" id="KW-0175">Coiled coil</keyword>
<reference evidence="4" key="2">
    <citation type="submission" date="2016-10" db="EMBL/GenBank/DDBJ databases">
        <authorList>
            <person name="Varghese N."/>
        </authorList>
    </citation>
    <scope>NUCLEOTIDE SEQUENCE [LARGE SCALE GENOMIC DNA]</scope>
    <source>
        <strain evidence="4">DSM 12489</strain>
    </source>
</reference>
<reference evidence="2" key="3">
    <citation type="submission" date="2023-02" db="EMBL/GenBank/DDBJ databases">
        <title>Proposal of a novel subspecies: Alicyclobacillus hesperidum subspecies aegle.</title>
        <authorList>
            <person name="Goto K."/>
            <person name="Fujii T."/>
            <person name="Yasui K."/>
            <person name="Mochida K."/>
            <person name="Kato-Tanaka Y."/>
            <person name="Morohoshi S."/>
            <person name="An S.Y."/>
            <person name="Kasai H."/>
            <person name="Yokota A."/>
        </authorList>
    </citation>
    <scope>NUCLEOTIDE SEQUENCE</scope>
    <source>
        <strain evidence="2">DSM 12766</strain>
    </source>
</reference>
<dbReference type="RefSeq" id="WP_040289173.1">
    <property type="nucleotide sequence ID" value="NZ_BSRA01000012.1"/>
</dbReference>
<evidence type="ECO:0000256" key="1">
    <source>
        <dbReference type="SAM" id="Coils"/>
    </source>
</evidence>
<evidence type="ECO:0000313" key="4">
    <source>
        <dbReference type="Proteomes" id="UP000182589"/>
    </source>
</evidence>
<protein>
    <submittedName>
        <fullName evidence="3">Uncharacterized protein</fullName>
    </submittedName>
</protein>
<dbReference type="EMBL" id="FNOJ01000026">
    <property type="protein sequence ID" value="SDW98260.1"/>
    <property type="molecule type" value="Genomic_DNA"/>
</dbReference>
<gene>
    <name evidence="2" type="ORF">Heshes_21270</name>
    <name evidence="3" type="ORF">SAMN04489725_1263</name>
</gene>
<keyword evidence="4" id="KW-1185">Reference proteome</keyword>